<proteinExistence type="predicted"/>
<feature type="region of interest" description="Disordered" evidence="1">
    <location>
        <begin position="317"/>
        <end position="354"/>
    </location>
</feature>
<dbReference type="PROSITE" id="PS50011">
    <property type="entry name" value="PROTEIN_KINASE_DOM"/>
    <property type="match status" value="1"/>
</dbReference>
<comment type="caution">
    <text evidence="3">The sequence shown here is derived from an EMBL/GenBank/DDBJ whole genome shotgun (WGS) entry which is preliminary data.</text>
</comment>
<evidence type="ECO:0000256" key="1">
    <source>
        <dbReference type="SAM" id="MobiDB-lite"/>
    </source>
</evidence>
<dbReference type="SMART" id="SM00220">
    <property type="entry name" value="S_TKc"/>
    <property type="match status" value="1"/>
</dbReference>
<organism evidence="3 4">
    <name type="scientific">Alternaria atra</name>
    <dbReference type="NCBI Taxonomy" id="119953"/>
    <lineage>
        <taxon>Eukaryota</taxon>
        <taxon>Fungi</taxon>
        <taxon>Dikarya</taxon>
        <taxon>Ascomycota</taxon>
        <taxon>Pezizomycotina</taxon>
        <taxon>Dothideomycetes</taxon>
        <taxon>Pleosporomycetidae</taxon>
        <taxon>Pleosporales</taxon>
        <taxon>Pleosporineae</taxon>
        <taxon>Pleosporaceae</taxon>
        <taxon>Alternaria</taxon>
        <taxon>Alternaria sect. Ulocladioides</taxon>
    </lineage>
</organism>
<evidence type="ECO:0000259" key="2">
    <source>
        <dbReference type="PROSITE" id="PS50011"/>
    </source>
</evidence>
<evidence type="ECO:0000313" key="3">
    <source>
        <dbReference type="EMBL" id="CAG5182267.1"/>
    </source>
</evidence>
<protein>
    <recommendedName>
        <fullName evidence="2">Protein kinase domain-containing protein</fullName>
    </recommendedName>
</protein>
<dbReference type="GO" id="GO:0004674">
    <property type="term" value="F:protein serine/threonine kinase activity"/>
    <property type="evidence" value="ECO:0007669"/>
    <property type="project" value="TreeGrafter"/>
</dbReference>
<evidence type="ECO:0000313" key="4">
    <source>
        <dbReference type="Proteomes" id="UP000676310"/>
    </source>
</evidence>
<dbReference type="PANTHER" id="PTHR24359">
    <property type="entry name" value="SERINE/THREONINE-PROTEIN KINASE SBK1"/>
    <property type="match status" value="1"/>
</dbReference>
<feature type="compositionally biased region" description="Low complexity" evidence="1">
    <location>
        <begin position="321"/>
        <end position="332"/>
    </location>
</feature>
<gene>
    <name evidence="3" type="ORF">ALTATR162_LOCUS10076</name>
</gene>
<dbReference type="SUPFAM" id="SSF56112">
    <property type="entry name" value="Protein kinase-like (PK-like)"/>
    <property type="match status" value="1"/>
</dbReference>
<name>A0A8J2IF54_9PLEO</name>
<dbReference type="EMBL" id="CAJRGZ010000027">
    <property type="protein sequence ID" value="CAG5182267.1"/>
    <property type="molecule type" value="Genomic_DNA"/>
</dbReference>
<feature type="domain" description="Protein kinase" evidence="2">
    <location>
        <begin position="145"/>
        <end position="354"/>
    </location>
</feature>
<dbReference type="PROSITE" id="PS00108">
    <property type="entry name" value="PROTEIN_KINASE_ST"/>
    <property type="match status" value="1"/>
</dbReference>
<feature type="compositionally biased region" description="Basic and acidic residues" evidence="1">
    <location>
        <begin position="344"/>
        <end position="354"/>
    </location>
</feature>
<dbReference type="GeneID" id="67010197"/>
<reference evidence="3" key="1">
    <citation type="submission" date="2021-05" db="EMBL/GenBank/DDBJ databases">
        <authorList>
            <person name="Stam R."/>
        </authorList>
    </citation>
    <scope>NUCLEOTIDE SEQUENCE</scope>
    <source>
        <strain evidence="3">CS162</strain>
    </source>
</reference>
<dbReference type="InterPro" id="IPR000719">
    <property type="entry name" value="Prot_kinase_dom"/>
</dbReference>
<dbReference type="RefSeq" id="XP_043173647.1">
    <property type="nucleotide sequence ID" value="XM_043317712.1"/>
</dbReference>
<accession>A0A8J2IF54</accession>
<dbReference type="Pfam" id="PF00069">
    <property type="entry name" value="Pkinase"/>
    <property type="match status" value="1"/>
</dbReference>
<dbReference type="OrthoDB" id="1046782at2759"/>
<sequence length="354" mass="40235">MEKLPREYDDSVAVYKAYLNYSTATANFGGKTFEFFPLEIIDELVSRNDIENSLKETNYPGSMRLFALAVYYDVSLPDLNLFITNHSDSNLPFPPDHRLGKPGGLPGHIFEAIRHVQDRSLAPFFRDMQYRDDFTGHLIPLEFAKGSKPDIGEGSGGRVYRARVRCSHFSLSREGQLSHGWSKHFALKVNKFRKDAEPERDFLKIQAKYHAMHKHITTFYTGFVFEQNIYLIAELADSNLDGIMEKYPEPRAVGNLDREWLLAQLYGLASALFTLYDILLYHHDIKPTNILVFNDISAGVEHRLKFTDFGSAGDGNRYPCKTSSPTESSTKSNIKVTTPTLPPETHEKRDQGGL</sequence>
<dbReference type="AlphaFoldDB" id="A0A8J2IF54"/>
<dbReference type="InterPro" id="IPR011009">
    <property type="entry name" value="Kinase-like_dom_sf"/>
</dbReference>
<dbReference type="PANTHER" id="PTHR24359:SF1">
    <property type="entry name" value="INHIBITOR OF NUCLEAR FACTOR KAPPA-B KINASE EPSILON SUBUNIT HOMOLOG 1-RELATED"/>
    <property type="match status" value="1"/>
</dbReference>
<dbReference type="Proteomes" id="UP000676310">
    <property type="component" value="Unassembled WGS sequence"/>
</dbReference>
<dbReference type="Gene3D" id="1.10.510.10">
    <property type="entry name" value="Transferase(Phosphotransferase) domain 1"/>
    <property type="match status" value="1"/>
</dbReference>
<dbReference type="GO" id="GO:0005524">
    <property type="term" value="F:ATP binding"/>
    <property type="evidence" value="ECO:0007669"/>
    <property type="project" value="InterPro"/>
</dbReference>
<keyword evidence="4" id="KW-1185">Reference proteome</keyword>
<dbReference type="InterPro" id="IPR008271">
    <property type="entry name" value="Ser/Thr_kinase_AS"/>
</dbReference>